<dbReference type="RefSeq" id="WP_224827397.1">
    <property type="nucleotide sequence ID" value="NZ_JAIVEF010000001.1"/>
</dbReference>
<sequence length="220" mass="24124">MSTIAEFSVPAAEFPLGAALADLPVDVEIERVAAYDSDRVMPYVWFSAPDADAFSGLDDRLAADPSVEAVESLTDLGDERLYRMGWVEDVALVCYALAEEGATLLDATGDRSRWRLRVLFSEREAVSRTYEFATEEGLAVEIRGIHGLEDDRHGCDGLTDAQHETLVAAFGGGYYEIPRDADMAALSDELGVSRQALSERLRRAHRVLVEHAVATGTEER</sequence>
<evidence type="ECO:0000313" key="5">
    <source>
        <dbReference type="EMBL" id="MFC4988663.1"/>
    </source>
</evidence>
<protein>
    <submittedName>
        <fullName evidence="5">Helix-turn-helix domain-containing protein</fullName>
    </submittedName>
</protein>
<dbReference type="InterPro" id="IPR007050">
    <property type="entry name" value="HTH_bacterioopsin"/>
</dbReference>
<dbReference type="EMBL" id="JBHSJG010000036">
    <property type="protein sequence ID" value="MFC4988663.1"/>
    <property type="molecule type" value="Genomic_DNA"/>
</dbReference>
<accession>A0ABD5QG55</accession>
<dbReference type="InterPro" id="IPR031803">
    <property type="entry name" value="BAT_GAF/HTH-assoc"/>
</dbReference>
<keyword evidence="6" id="KW-1185">Reference proteome</keyword>
<gene>
    <name evidence="5" type="ORF">ACFPFO_13000</name>
</gene>
<evidence type="ECO:0000256" key="1">
    <source>
        <dbReference type="ARBA" id="ARBA00023015"/>
    </source>
</evidence>
<keyword evidence="2" id="KW-0804">Transcription</keyword>
<name>A0ABD5QG55_9EURY</name>
<keyword evidence="1" id="KW-0805">Transcription regulation</keyword>
<comment type="caution">
    <text evidence="5">The sequence shown here is derived from an EMBL/GenBank/DDBJ whole genome shotgun (WGS) entry which is preliminary data.</text>
</comment>
<proteinExistence type="predicted"/>
<dbReference type="Proteomes" id="UP001595925">
    <property type="component" value="Unassembled WGS sequence"/>
</dbReference>
<evidence type="ECO:0000259" key="4">
    <source>
        <dbReference type="Pfam" id="PF15915"/>
    </source>
</evidence>
<dbReference type="Pfam" id="PF04967">
    <property type="entry name" value="HTH_10"/>
    <property type="match status" value="1"/>
</dbReference>
<reference evidence="5 6" key="1">
    <citation type="journal article" date="2019" name="Int. J. Syst. Evol. Microbiol.">
        <title>The Global Catalogue of Microorganisms (GCM) 10K type strain sequencing project: providing services to taxonomists for standard genome sequencing and annotation.</title>
        <authorList>
            <consortium name="The Broad Institute Genomics Platform"/>
            <consortium name="The Broad Institute Genome Sequencing Center for Infectious Disease"/>
            <person name="Wu L."/>
            <person name="Ma J."/>
        </authorList>
    </citation>
    <scope>NUCLEOTIDE SEQUENCE [LARGE SCALE GENOMIC DNA]</scope>
    <source>
        <strain evidence="5 6">CGMCC 1.15824</strain>
    </source>
</reference>
<dbReference type="PANTHER" id="PTHR34236:SF1">
    <property type="entry name" value="DIMETHYL SULFOXIDE REDUCTASE TRANSCRIPTIONAL ACTIVATOR"/>
    <property type="match status" value="1"/>
</dbReference>
<evidence type="ECO:0000256" key="2">
    <source>
        <dbReference type="ARBA" id="ARBA00023163"/>
    </source>
</evidence>
<feature type="domain" description="HTH bat-type" evidence="3">
    <location>
        <begin position="158"/>
        <end position="209"/>
    </location>
</feature>
<dbReference type="Pfam" id="PF15915">
    <property type="entry name" value="BAT"/>
    <property type="match status" value="1"/>
</dbReference>
<dbReference type="PANTHER" id="PTHR34236">
    <property type="entry name" value="DIMETHYL SULFOXIDE REDUCTASE TRANSCRIPTIONAL ACTIVATOR"/>
    <property type="match status" value="1"/>
</dbReference>
<evidence type="ECO:0000259" key="3">
    <source>
        <dbReference type="Pfam" id="PF04967"/>
    </source>
</evidence>
<feature type="domain" description="Bacterioopsin transcriptional activator GAF and HTH associated" evidence="4">
    <location>
        <begin position="6"/>
        <end position="146"/>
    </location>
</feature>
<dbReference type="AlphaFoldDB" id="A0ABD5QG55"/>
<evidence type="ECO:0000313" key="6">
    <source>
        <dbReference type="Proteomes" id="UP001595925"/>
    </source>
</evidence>
<organism evidence="5 6">
    <name type="scientific">Saliphagus infecundisoli</name>
    <dbReference type="NCBI Taxonomy" id="1849069"/>
    <lineage>
        <taxon>Archaea</taxon>
        <taxon>Methanobacteriati</taxon>
        <taxon>Methanobacteriota</taxon>
        <taxon>Stenosarchaea group</taxon>
        <taxon>Halobacteria</taxon>
        <taxon>Halobacteriales</taxon>
        <taxon>Natrialbaceae</taxon>
        <taxon>Saliphagus</taxon>
    </lineage>
</organism>